<comment type="caution">
    <text evidence="2">The sequence shown here is derived from an EMBL/GenBank/DDBJ whole genome shotgun (WGS) entry which is preliminary data.</text>
</comment>
<evidence type="ECO:0000313" key="2">
    <source>
        <dbReference type="EMBL" id="MBB5778636.1"/>
    </source>
</evidence>
<evidence type="ECO:0000313" key="3">
    <source>
        <dbReference type="Proteomes" id="UP000579153"/>
    </source>
</evidence>
<evidence type="ECO:0000256" key="1">
    <source>
        <dbReference type="SAM" id="SignalP"/>
    </source>
</evidence>
<dbReference type="Proteomes" id="UP000579153">
    <property type="component" value="Unassembled WGS sequence"/>
</dbReference>
<evidence type="ECO:0008006" key="4">
    <source>
        <dbReference type="Google" id="ProtNLM"/>
    </source>
</evidence>
<feature type="signal peptide" evidence="1">
    <location>
        <begin position="1"/>
        <end position="24"/>
    </location>
</feature>
<keyword evidence="3" id="KW-1185">Reference proteome</keyword>
<organism evidence="2 3">
    <name type="scientific">Nonomuraea jabiensis</name>
    <dbReference type="NCBI Taxonomy" id="882448"/>
    <lineage>
        <taxon>Bacteria</taxon>
        <taxon>Bacillati</taxon>
        <taxon>Actinomycetota</taxon>
        <taxon>Actinomycetes</taxon>
        <taxon>Streptosporangiales</taxon>
        <taxon>Streptosporangiaceae</taxon>
        <taxon>Nonomuraea</taxon>
    </lineage>
</organism>
<proteinExistence type="predicted"/>
<name>A0A7W9G7L0_9ACTN</name>
<protein>
    <recommendedName>
        <fullName evidence="4">WD40-like Beta Propeller Repeat</fullName>
    </recommendedName>
</protein>
<dbReference type="AlphaFoldDB" id="A0A7W9G7L0"/>
<sequence>MRASRLAVVAALLARFAITSAAGAASDPIRYAAPLKGRTLQVVLRSGATRTVRALGEGHMPVAVSADGARMTYFRAGDRALVTYPSGRRVGSIRQPRNEVGVDETTLACFGNDGSNRGRVFDAVTGKKIGSLPAPVNWHPAGFSGGGGEVLLVRSGSTTELRGRVLRRDTPPQLVGFDLPAWEGDGKVAAPAADGRRIAVYVPGQAPGLVVYDLASRQAGEKIAVRKPAAATWTGEREVTLRVDGGGRTRRVRVDVDSGASQVARRLPNPCEAGIPRGRLITVRPR</sequence>
<keyword evidence="1" id="KW-0732">Signal</keyword>
<dbReference type="SUPFAM" id="SSF50969">
    <property type="entry name" value="YVTN repeat-like/Quinoprotein amine dehydrogenase"/>
    <property type="match status" value="1"/>
</dbReference>
<feature type="chain" id="PRO_5030811115" description="WD40-like Beta Propeller Repeat" evidence="1">
    <location>
        <begin position="25"/>
        <end position="286"/>
    </location>
</feature>
<dbReference type="RefSeq" id="WP_185072038.1">
    <property type="nucleotide sequence ID" value="NZ_JACHMB010000001.1"/>
</dbReference>
<dbReference type="InterPro" id="IPR011044">
    <property type="entry name" value="Quino_amine_DH_bsu"/>
</dbReference>
<accession>A0A7W9G7L0</accession>
<reference evidence="2 3" key="1">
    <citation type="submission" date="2020-08" db="EMBL/GenBank/DDBJ databases">
        <title>Sequencing the genomes of 1000 actinobacteria strains.</title>
        <authorList>
            <person name="Klenk H.-P."/>
        </authorList>
    </citation>
    <scope>NUCLEOTIDE SEQUENCE [LARGE SCALE GENOMIC DNA]</scope>
    <source>
        <strain evidence="2 3">DSM 45507</strain>
    </source>
</reference>
<dbReference type="EMBL" id="JACHMB010000001">
    <property type="protein sequence ID" value="MBB5778636.1"/>
    <property type="molecule type" value="Genomic_DNA"/>
</dbReference>
<gene>
    <name evidence="2" type="ORF">HD596_005392</name>
</gene>